<sequence length="91" mass="9965">MAGPTASHEADSYVEWLTKLLAVFLVVVKARVARMTGPPDSGERSQQAAVVRGYPPISPTVFSPRRILLRTRRRRAAAPVENPGRGTPDTR</sequence>
<dbReference type="Proteomes" id="UP001500908">
    <property type="component" value="Unassembled WGS sequence"/>
</dbReference>
<gene>
    <name evidence="2" type="ORF">GCM10022402_39060</name>
</gene>
<name>A0ABP7G8W2_9ACTN</name>
<comment type="caution">
    <text evidence="2">The sequence shown here is derived from an EMBL/GenBank/DDBJ whole genome shotgun (WGS) entry which is preliminary data.</text>
</comment>
<evidence type="ECO:0000313" key="2">
    <source>
        <dbReference type="EMBL" id="GAA3756853.1"/>
    </source>
</evidence>
<accession>A0ABP7G8W2</accession>
<reference evidence="3" key="1">
    <citation type="journal article" date="2019" name="Int. J. Syst. Evol. Microbiol.">
        <title>The Global Catalogue of Microorganisms (GCM) 10K type strain sequencing project: providing services to taxonomists for standard genome sequencing and annotation.</title>
        <authorList>
            <consortium name="The Broad Institute Genomics Platform"/>
            <consortium name="The Broad Institute Genome Sequencing Center for Infectious Disease"/>
            <person name="Wu L."/>
            <person name="Ma J."/>
        </authorList>
    </citation>
    <scope>NUCLEOTIDE SEQUENCE [LARGE SCALE GENOMIC DNA]</scope>
    <source>
        <strain evidence="3">JCM 17137</strain>
    </source>
</reference>
<proteinExistence type="predicted"/>
<evidence type="ECO:0000313" key="3">
    <source>
        <dbReference type="Proteomes" id="UP001500908"/>
    </source>
</evidence>
<organism evidence="2 3">
    <name type="scientific">Salinactinospora qingdaonensis</name>
    <dbReference type="NCBI Taxonomy" id="702744"/>
    <lineage>
        <taxon>Bacteria</taxon>
        <taxon>Bacillati</taxon>
        <taxon>Actinomycetota</taxon>
        <taxon>Actinomycetes</taxon>
        <taxon>Streptosporangiales</taxon>
        <taxon>Nocardiopsidaceae</taxon>
        <taxon>Salinactinospora</taxon>
    </lineage>
</organism>
<keyword evidence="3" id="KW-1185">Reference proteome</keyword>
<feature type="region of interest" description="Disordered" evidence="1">
    <location>
        <begin position="72"/>
        <end position="91"/>
    </location>
</feature>
<evidence type="ECO:0000256" key="1">
    <source>
        <dbReference type="SAM" id="MobiDB-lite"/>
    </source>
</evidence>
<dbReference type="EMBL" id="BAABDD010000023">
    <property type="protein sequence ID" value="GAA3756853.1"/>
    <property type="molecule type" value="Genomic_DNA"/>
</dbReference>
<protein>
    <submittedName>
        <fullName evidence="2">Uncharacterized protein</fullName>
    </submittedName>
</protein>